<dbReference type="GO" id="GO:0016042">
    <property type="term" value="P:lipid catabolic process"/>
    <property type="evidence" value="ECO:0007669"/>
    <property type="project" value="InterPro"/>
</dbReference>
<dbReference type="GO" id="GO:0004806">
    <property type="term" value="F:triacylglycerol lipase activity"/>
    <property type="evidence" value="ECO:0007669"/>
    <property type="project" value="InterPro"/>
</dbReference>
<dbReference type="RefSeq" id="WP_077130586.1">
    <property type="nucleotide sequence ID" value="NZ_CP014263.1"/>
</dbReference>
<evidence type="ECO:0000313" key="2">
    <source>
        <dbReference type="EMBL" id="AQG79141.1"/>
    </source>
</evidence>
<evidence type="ECO:0000313" key="3">
    <source>
        <dbReference type="Proteomes" id="UP000187941"/>
    </source>
</evidence>
<organism evidence="2 3">
    <name type="scientific">Spirosoma montaniterrae</name>
    <dbReference type="NCBI Taxonomy" id="1178516"/>
    <lineage>
        <taxon>Bacteria</taxon>
        <taxon>Pseudomonadati</taxon>
        <taxon>Bacteroidota</taxon>
        <taxon>Cytophagia</taxon>
        <taxon>Cytophagales</taxon>
        <taxon>Cytophagaceae</taxon>
        <taxon>Spirosoma</taxon>
    </lineage>
</organism>
<dbReference type="STRING" id="1178516.AWR27_07290"/>
<keyword evidence="3" id="KW-1185">Reference proteome</keyword>
<dbReference type="OrthoDB" id="9798122at2"/>
<dbReference type="PANTHER" id="PTHR34853:SF1">
    <property type="entry name" value="LIPASE 5"/>
    <property type="match status" value="1"/>
</dbReference>
<dbReference type="Gene3D" id="1.10.260.160">
    <property type="match status" value="1"/>
</dbReference>
<feature type="signal peptide" evidence="1">
    <location>
        <begin position="1"/>
        <end position="28"/>
    </location>
</feature>
<gene>
    <name evidence="2" type="ORF">AWR27_07290</name>
</gene>
<sequence>MRSFRQQTYAVWLLCSLFLFVTSCRDQTADNTQPKPDQYLVSATPIGSVTTTEQLRARFADFGPLVGTFLRNNIRVYRVVYKTKNFDNSEVNASGALIVPEGNTSFPLASYQHGTLFDEAQAPSYYTPQTESFSVGSLVASLGYIVACPDYIGYGESKAIEHPYEHRQVTAQTCLDMLRASRELLAKPATDGRQATWDNRLFLGGYSQGGGATMALLKHIEETVPTEFRLIAATCGAGAYNKEGFMQDLINTRTHGIASYNNLYSWVLRTYNRTYPNLSRPMSYYFREPFATDVQQNGNRANINVSINTAFSDQFRNGVNSGSDAAFLAAVRDNNMYDWKPNTPLQLYHGTADQQVFFRNSQDAFDAMRKRGATNVELIRIEGKDHGPAIQDYLLGTFSFFTTKNVR</sequence>
<feature type="chain" id="PRO_5012478903" evidence="1">
    <location>
        <begin position="29"/>
        <end position="407"/>
    </location>
</feature>
<dbReference type="InterPro" id="IPR005152">
    <property type="entry name" value="Lipase_secreted"/>
</dbReference>
<protein>
    <submittedName>
        <fullName evidence="2">Phospholipase</fullName>
    </submittedName>
</protein>
<reference evidence="2 3" key="1">
    <citation type="submission" date="2016-01" db="EMBL/GenBank/DDBJ databases">
        <authorList>
            <person name="Oliw E.H."/>
        </authorList>
    </citation>
    <scope>NUCLEOTIDE SEQUENCE [LARGE SCALE GENOMIC DNA]</scope>
    <source>
        <strain evidence="2 3">DY10</strain>
    </source>
</reference>
<name>A0A1P9WUT5_9BACT</name>
<dbReference type="KEGG" id="smon:AWR27_07290"/>
<dbReference type="Pfam" id="PF03583">
    <property type="entry name" value="LIP"/>
    <property type="match status" value="1"/>
</dbReference>
<dbReference type="AlphaFoldDB" id="A0A1P9WUT5"/>
<dbReference type="PROSITE" id="PS51257">
    <property type="entry name" value="PROKAR_LIPOPROTEIN"/>
    <property type="match status" value="1"/>
</dbReference>
<evidence type="ECO:0000256" key="1">
    <source>
        <dbReference type="SAM" id="SignalP"/>
    </source>
</evidence>
<dbReference type="Gene3D" id="3.40.50.1820">
    <property type="entry name" value="alpha/beta hydrolase"/>
    <property type="match status" value="1"/>
</dbReference>
<dbReference type="EMBL" id="CP014263">
    <property type="protein sequence ID" value="AQG79141.1"/>
    <property type="molecule type" value="Genomic_DNA"/>
</dbReference>
<keyword evidence="1" id="KW-0732">Signal</keyword>
<dbReference type="PIRSF" id="PIRSF029171">
    <property type="entry name" value="Esterase_LipA"/>
    <property type="match status" value="1"/>
</dbReference>
<dbReference type="Proteomes" id="UP000187941">
    <property type="component" value="Chromosome"/>
</dbReference>
<dbReference type="SUPFAM" id="SSF53474">
    <property type="entry name" value="alpha/beta-Hydrolases"/>
    <property type="match status" value="1"/>
</dbReference>
<accession>A0A1P9WUT5</accession>
<dbReference type="PANTHER" id="PTHR34853">
    <property type="match status" value="1"/>
</dbReference>
<proteinExistence type="predicted"/>
<dbReference type="InterPro" id="IPR029058">
    <property type="entry name" value="AB_hydrolase_fold"/>
</dbReference>